<evidence type="ECO:0000313" key="5">
    <source>
        <dbReference type="Proteomes" id="UP000224740"/>
    </source>
</evidence>
<dbReference type="Pfam" id="PF13501">
    <property type="entry name" value="SoxY"/>
    <property type="match status" value="1"/>
</dbReference>
<proteinExistence type="predicted"/>
<reference evidence="3 6" key="3">
    <citation type="submission" date="2018-08" db="EMBL/GenBank/DDBJ databases">
        <title>Complete genome of the Arcobacter marinus type strain JCM 15502.</title>
        <authorList>
            <person name="Miller W.G."/>
            <person name="Yee E."/>
            <person name="Huynh S."/>
            <person name="Parker C.T."/>
        </authorList>
    </citation>
    <scope>NUCLEOTIDE SEQUENCE [LARGE SCALE GENOMIC DNA]</scope>
    <source>
        <strain evidence="3 6">JCM 15502</strain>
    </source>
</reference>
<accession>A0A347TIM5</accession>
<feature type="chain" id="PRO_5017542821" evidence="1">
    <location>
        <begin position="26"/>
        <end position="150"/>
    </location>
</feature>
<dbReference type="Gene3D" id="2.60.40.2470">
    <property type="entry name" value="SoxY domain"/>
    <property type="match status" value="1"/>
</dbReference>
<evidence type="ECO:0000313" key="3">
    <source>
        <dbReference type="EMBL" id="AXX86453.1"/>
    </source>
</evidence>
<dbReference type="InterPro" id="IPR016568">
    <property type="entry name" value="Sulphur_oxidation_SoxY"/>
</dbReference>
<dbReference type="RefSeq" id="WP_099310941.1">
    <property type="nucleotide sequence ID" value="NZ_CP032101.1"/>
</dbReference>
<dbReference type="InterPro" id="IPR038162">
    <property type="entry name" value="SoxY_sf"/>
</dbReference>
<protein>
    <submittedName>
        <fullName evidence="3">Sulfur oxidation protein SoxYZ, sulfur covalently binding protein</fullName>
    </submittedName>
    <submittedName>
        <fullName evidence="4">Thiosulfate oxidation carrier protein SoxY</fullName>
    </submittedName>
</protein>
<evidence type="ECO:0000259" key="2">
    <source>
        <dbReference type="Pfam" id="PF13501"/>
    </source>
</evidence>
<sequence length="150" mass="15969">MLERRKFLGLSVLAFGVATAPVNLSAVNFRETKPNLWKATKVDDAIKELFGTTTATKGKIKLKAPDIAENGAVIPVSFETDLKASKIAVFQDANPESAVAVFDIPDNAIIDYGIRIKMAETGTVTVVAQENGKLYKVSKLVKVTIGGCGG</sequence>
<keyword evidence="1" id="KW-0732">Signal</keyword>
<dbReference type="InterPro" id="IPR032711">
    <property type="entry name" value="SoxY"/>
</dbReference>
<evidence type="ECO:0000256" key="1">
    <source>
        <dbReference type="SAM" id="SignalP"/>
    </source>
</evidence>
<name>A0A347TIM5_9BACT</name>
<feature type="domain" description="Ig-like SoxY" evidence="2">
    <location>
        <begin position="47"/>
        <end position="148"/>
    </location>
</feature>
<organism evidence="3 6">
    <name type="scientific">Malaciobacter marinus</name>
    <dbReference type="NCBI Taxonomy" id="505249"/>
    <lineage>
        <taxon>Bacteria</taxon>
        <taxon>Pseudomonadati</taxon>
        <taxon>Campylobacterota</taxon>
        <taxon>Epsilonproteobacteria</taxon>
        <taxon>Campylobacterales</taxon>
        <taxon>Arcobacteraceae</taxon>
        <taxon>Malaciobacter</taxon>
    </lineage>
</organism>
<dbReference type="AlphaFoldDB" id="A0A347TIM5"/>
<keyword evidence="5" id="KW-1185">Reference proteome</keyword>
<dbReference type="EMBL" id="NXAO01000026">
    <property type="protein sequence ID" value="PHO15459.1"/>
    <property type="molecule type" value="Genomic_DNA"/>
</dbReference>
<reference evidence="4" key="2">
    <citation type="submission" date="2017-09" db="EMBL/GenBank/DDBJ databases">
        <authorList>
            <person name="Perez-Cataluna A."/>
            <person name="Figueras M.J."/>
            <person name="Salas-Masso N."/>
        </authorList>
    </citation>
    <scope>NUCLEOTIDE SEQUENCE</scope>
    <source>
        <strain evidence="4">CECT 7727</strain>
    </source>
</reference>
<dbReference type="KEGG" id="amar:AMRN_0698"/>
<dbReference type="Proteomes" id="UP000224740">
    <property type="component" value="Unassembled WGS sequence"/>
</dbReference>
<dbReference type="EMBL" id="CP032101">
    <property type="protein sequence ID" value="AXX86453.1"/>
    <property type="molecule type" value="Genomic_DNA"/>
</dbReference>
<dbReference type="PIRSF" id="PIRSF010312">
    <property type="entry name" value="Sulphur_oxidation_SoxY"/>
    <property type="match status" value="1"/>
</dbReference>
<dbReference type="Proteomes" id="UP000264693">
    <property type="component" value="Chromosome"/>
</dbReference>
<reference evidence="5" key="1">
    <citation type="submission" date="2017-09" db="EMBL/GenBank/DDBJ databases">
        <title>Arcobacter canalis sp. nov., a new species isolated from a water canal contaminated with urban sewage.</title>
        <authorList>
            <person name="Perez-Cataluna A."/>
            <person name="Salas-Masso N."/>
            <person name="Figueras M.J."/>
        </authorList>
    </citation>
    <scope>NUCLEOTIDE SEQUENCE [LARGE SCALE GENOMIC DNA]</scope>
    <source>
        <strain evidence="5">CECT 7727</strain>
    </source>
</reference>
<dbReference type="NCBIfam" id="TIGR04488">
    <property type="entry name" value="SoxY_true_GGCGG"/>
    <property type="match status" value="1"/>
</dbReference>
<evidence type="ECO:0000313" key="4">
    <source>
        <dbReference type="EMBL" id="PHO15459.1"/>
    </source>
</evidence>
<feature type="signal peptide" evidence="1">
    <location>
        <begin position="1"/>
        <end position="25"/>
    </location>
</feature>
<evidence type="ECO:0000313" key="6">
    <source>
        <dbReference type="Proteomes" id="UP000264693"/>
    </source>
</evidence>
<gene>
    <name evidence="3" type="primary">soxY</name>
    <name evidence="3" type="ORF">AMRN_0698</name>
    <name evidence="4" type="ORF">CPH92_06545</name>
</gene>